<name>A0ABY9MU72_9GAMM</name>
<feature type="compositionally biased region" description="Basic and acidic residues" evidence="1">
    <location>
        <begin position="51"/>
        <end position="71"/>
    </location>
</feature>
<evidence type="ECO:0000256" key="2">
    <source>
        <dbReference type="SAM" id="SignalP"/>
    </source>
</evidence>
<evidence type="ECO:0000256" key="1">
    <source>
        <dbReference type="SAM" id="MobiDB-lite"/>
    </source>
</evidence>
<accession>A0ABY9MU72</accession>
<protein>
    <recommendedName>
        <fullName evidence="5">Low-complexity protein</fullName>
    </recommendedName>
</protein>
<dbReference type="EMBL" id="CP133218">
    <property type="protein sequence ID" value="WML91710.1"/>
    <property type="molecule type" value="Genomic_DNA"/>
</dbReference>
<keyword evidence="2" id="KW-0732">Signal</keyword>
<reference evidence="3 4" key="1">
    <citation type="submission" date="2023-08" db="EMBL/GenBank/DDBJ databases">
        <title>New molecular markers tilS and rpoB for phylogenetic and monitoring studies of the genus Thiothrix biodiversity.</title>
        <authorList>
            <person name="Ravin N.V."/>
            <person name="Smolyakov D."/>
            <person name="Markov N.D."/>
            <person name="Beletsky A.V."/>
            <person name="Mardanov A.V."/>
            <person name="Rudenko T.S."/>
            <person name="Grabovich M.Y."/>
        </authorList>
    </citation>
    <scope>NUCLEOTIDE SEQUENCE [LARGE SCALE GENOMIC DNA]</scope>
    <source>
        <strain evidence="3 4">MK1</strain>
    </source>
</reference>
<evidence type="ECO:0000313" key="3">
    <source>
        <dbReference type="EMBL" id="WML91710.1"/>
    </source>
</evidence>
<feature type="signal peptide" evidence="2">
    <location>
        <begin position="1"/>
        <end position="21"/>
    </location>
</feature>
<dbReference type="Proteomes" id="UP001236657">
    <property type="component" value="Chromosome"/>
</dbReference>
<feature type="region of interest" description="Disordered" evidence="1">
    <location>
        <begin position="26"/>
        <end position="77"/>
    </location>
</feature>
<evidence type="ECO:0000313" key="4">
    <source>
        <dbReference type="Proteomes" id="UP001236657"/>
    </source>
</evidence>
<organism evidence="3 4">
    <name type="scientific">Thiothrix lacustris</name>
    <dbReference type="NCBI Taxonomy" id="525917"/>
    <lineage>
        <taxon>Bacteria</taxon>
        <taxon>Pseudomonadati</taxon>
        <taxon>Pseudomonadota</taxon>
        <taxon>Gammaproteobacteria</taxon>
        <taxon>Thiotrichales</taxon>
        <taxon>Thiotrichaceae</taxon>
        <taxon>Thiothrix</taxon>
    </lineage>
</organism>
<sequence>MKITKLALSLGTIIVASSALAACSTTDSSPFSAKSADTTTQAKPADGSCGAKKDGSCGAKKDASCGAKKDGSCGAKK</sequence>
<dbReference type="PROSITE" id="PS51257">
    <property type="entry name" value="PROKAR_LIPOPROTEIN"/>
    <property type="match status" value="1"/>
</dbReference>
<feature type="chain" id="PRO_5047235032" description="Low-complexity protein" evidence="2">
    <location>
        <begin position="22"/>
        <end position="77"/>
    </location>
</feature>
<feature type="compositionally biased region" description="Polar residues" evidence="1">
    <location>
        <begin position="26"/>
        <end position="42"/>
    </location>
</feature>
<gene>
    <name evidence="3" type="ORF">RCF98_05080</name>
</gene>
<evidence type="ECO:0008006" key="5">
    <source>
        <dbReference type="Google" id="ProtNLM"/>
    </source>
</evidence>
<proteinExistence type="predicted"/>
<keyword evidence="4" id="KW-1185">Reference proteome</keyword>
<dbReference type="RefSeq" id="WP_308393149.1">
    <property type="nucleotide sequence ID" value="NZ_CP133218.1"/>
</dbReference>